<comment type="caution">
    <text evidence="1">The sequence shown here is derived from an EMBL/GenBank/DDBJ whole genome shotgun (WGS) entry which is preliminary data.</text>
</comment>
<organism evidence="1 2">
    <name type="scientific">Dermatophagoides farinae</name>
    <name type="common">American house dust mite</name>
    <dbReference type="NCBI Taxonomy" id="6954"/>
    <lineage>
        <taxon>Eukaryota</taxon>
        <taxon>Metazoa</taxon>
        <taxon>Ecdysozoa</taxon>
        <taxon>Arthropoda</taxon>
        <taxon>Chelicerata</taxon>
        <taxon>Arachnida</taxon>
        <taxon>Acari</taxon>
        <taxon>Acariformes</taxon>
        <taxon>Sarcoptiformes</taxon>
        <taxon>Astigmata</taxon>
        <taxon>Psoroptidia</taxon>
        <taxon>Analgoidea</taxon>
        <taxon>Pyroglyphidae</taxon>
        <taxon>Dermatophagoidinae</taxon>
        <taxon>Dermatophagoides</taxon>
    </lineage>
</organism>
<proteinExistence type="predicted"/>
<dbReference type="Proteomes" id="UP000790347">
    <property type="component" value="Unassembled WGS sequence"/>
</dbReference>
<evidence type="ECO:0000313" key="2">
    <source>
        <dbReference type="Proteomes" id="UP000790347"/>
    </source>
</evidence>
<dbReference type="AlphaFoldDB" id="A0A922LB51"/>
<evidence type="ECO:0000313" key="1">
    <source>
        <dbReference type="EMBL" id="KAH9529164.1"/>
    </source>
</evidence>
<protein>
    <submittedName>
        <fullName evidence="1">Uncharacterized protein</fullName>
    </submittedName>
</protein>
<name>A0A922LB51_DERFA</name>
<gene>
    <name evidence="1" type="ORF">DERF_003058</name>
</gene>
<sequence length="74" mass="8888">MEQTKQQAMDWLASNFFQFFVIIWEMDKNEISYIGKLINKLGNSQHCYEFCTIFMSLSYYSLTINLKIKNMNIE</sequence>
<reference evidence="1" key="1">
    <citation type="submission" date="2013-05" db="EMBL/GenBank/DDBJ databases">
        <authorList>
            <person name="Yim A.K.Y."/>
            <person name="Chan T.F."/>
            <person name="Ji K.M."/>
            <person name="Liu X.Y."/>
            <person name="Zhou J.W."/>
            <person name="Li R.Q."/>
            <person name="Yang K.Y."/>
            <person name="Li J."/>
            <person name="Li M."/>
            <person name="Law P.T.W."/>
            <person name="Wu Y.L."/>
            <person name="Cai Z.L."/>
            <person name="Qin H."/>
            <person name="Bao Y."/>
            <person name="Leung R.K.K."/>
            <person name="Ng P.K.S."/>
            <person name="Zou J."/>
            <person name="Zhong X.J."/>
            <person name="Ran P.X."/>
            <person name="Zhong N.S."/>
            <person name="Liu Z.G."/>
            <person name="Tsui S.K.W."/>
        </authorList>
    </citation>
    <scope>NUCLEOTIDE SEQUENCE</scope>
    <source>
        <strain evidence="1">Derf</strain>
        <tissue evidence="1">Whole organism</tissue>
    </source>
</reference>
<keyword evidence="2" id="KW-1185">Reference proteome</keyword>
<dbReference type="EMBL" id="ASGP02000001">
    <property type="protein sequence ID" value="KAH9529164.1"/>
    <property type="molecule type" value="Genomic_DNA"/>
</dbReference>
<reference evidence="1" key="2">
    <citation type="journal article" date="2022" name="Res Sq">
        <title>Comparative Genomics Reveals Insights into the Divergent Evolution of Astigmatic Mites and Household Pest Adaptations.</title>
        <authorList>
            <person name="Xiong Q."/>
            <person name="Wan A.T.-Y."/>
            <person name="Liu X.-Y."/>
            <person name="Fung C.S.-H."/>
            <person name="Xiao X."/>
            <person name="Malainual N."/>
            <person name="Hou J."/>
            <person name="Wang L."/>
            <person name="Wang M."/>
            <person name="Yang K."/>
            <person name="Cui Y."/>
            <person name="Leung E."/>
            <person name="Nong W."/>
            <person name="Shin S.-K."/>
            <person name="Au S."/>
            <person name="Jeong K.Y."/>
            <person name="Chew F.T."/>
            <person name="Hui J."/>
            <person name="Leung T.F."/>
            <person name="Tungtrongchitr A."/>
            <person name="Zhong N."/>
            <person name="Liu Z."/>
            <person name="Tsui S."/>
        </authorList>
    </citation>
    <scope>NUCLEOTIDE SEQUENCE</scope>
    <source>
        <strain evidence="1">Derf</strain>
        <tissue evidence="1">Whole organism</tissue>
    </source>
</reference>
<accession>A0A922LB51</accession>